<dbReference type="SUPFAM" id="SSF56112">
    <property type="entry name" value="Protein kinase-like (PK-like)"/>
    <property type="match status" value="1"/>
</dbReference>
<gene>
    <name evidence="12" type="ORF">ASCRUDRAFT_32789</name>
</gene>
<keyword evidence="3" id="KW-0723">Serine/threonine-protein kinase</keyword>
<evidence type="ECO:0000313" key="13">
    <source>
        <dbReference type="Proteomes" id="UP000095038"/>
    </source>
</evidence>
<dbReference type="Gene3D" id="1.10.510.10">
    <property type="entry name" value="Transferase(Phosphotransferase) domain 1"/>
    <property type="match status" value="1"/>
</dbReference>
<evidence type="ECO:0000256" key="5">
    <source>
        <dbReference type="ARBA" id="ARBA00022741"/>
    </source>
</evidence>
<dbReference type="GeneID" id="30964020"/>
<evidence type="ECO:0000256" key="9">
    <source>
        <dbReference type="ARBA" id="ARBA00048679"/>
    </source>
</evidence>
<evidence type="ECO:0000256" key="10">
    <source>
        <dbReference type="PROSITE-ProRule" id="PRU10141"/>
    </source>
</evidence>
<keyword evidence="13" id="KW-1185">Reference proteome</keyword>
<evidence type="ECO:0000256" key="3">
    <source>
        <dbReference type="ARBA" id="ARBA00022527"/>
    </source>
</evidence>
<evidence type="ECO:0000256" key="7">
    <source>
        <dbReference type="ARBA" id="ARBA00022840"/>
    </source>
</evidence>
<dbReference type="OrthoDB" id="248923at2759"/>
<name>A0A1D2VLH4_9ASCO</name>
<proteinExistence type="inferred from homology"/>
<dbReference type="InParanoid" id="A0A1D2VLH4"/>
<evidence type="ECO:0000256" key="6">
    <source>
        <dbReference type="ARBA" id="ARBA00022777"/>
    </source>
</evidence>
<comment type="similarity">
    <text evidence="1">Belongs to the protein kinase superfamily. STE Ser/Thr protein kinase family. STE20 subfamily.</text>
</comment>
<evidence type="ECO:0000259" key="11">
    <source>
        <dbReference type="PROSITE" id="PS50011"/>
    </source>
</evidence>
<feature type="binding site" evidence="10">
    <location>
        <position position="43"/>
    </location>
    <ligand>
        <name>ATP</name>
        <dbReference type="ChEBI" id="CHEBI:30616"/>
    </ligand>
</feature>
<dbReference type="EMBL" id="KV454477">
    <property type="protein sequence ID" value="ODV62452.1"/>
    <property type="molecule type" value="Genomic_DNA"/>
</dbReference>
<dbReference type="Proteomes" id="UP000095038">
    <property type="component" value="Unassembled WGS sequence"/>
</dbReference>
<dbReference type="GO" id="GO:0005737">
    <property type="term" value="C:cytoplasm"/>
    <property type="evidence" value="ECO:0007669"/>
    <property type="project" value="TreeGrafter"/>
</dbReference>
<evidence type="ECO:0000256" key="4">
    <source>
        <dbReference type="ARBA" id="ARBA00022679"/>
    </source>
</evidence>
<dbReference type="PANTHER" id="PTHR48012:SF10">
    <property type="entry name" value="FI20177P1"/>
    <property type="match status" value="1"/>
</dbReference>
<feature type="domain" description="Protein kinase" evidence="11">
    <location>
        <begin position="14"/>
        <end position="266"/>
    </location>
</feature>
<dbReference type="InterPro" id="IPR050629">
    <property type="entry name" value="STE20/SPS1-PAK"/>
</dbReference>
<keyword evidence="7 10" id="KW-0067">ATP-binding</keyword>
<reference evidence="13" key="1">
    <citation type="submission" date="2016-05" db="EMBL/GenBank/DDBJ databases">
        <title>Comparative genomics of biotechnologically important yeasts.</title>
        <authorList>
            <consortium name="DOE Joint Genome Institute"/>
            <person name="Riley R."/>
            <person name="Haridas S."/>
            <person name="Wolfe K.H."/>
            <person name="Lopes M.R."/>
            <person name="Hittinger C.T."/>
            <person name="Goker M."/>
            <person name="Salamov A."/>
            <person name="Wisecaver J."/>
            <person name="Long T.M."/>
            <person name="Aerts A.L."/>
            <person name="Barry K."/>
            <person name="Choi C."/>
            <person name="Clum A."/>
            <person name="Coughlan A.Y."/>
            <person name="Deshpande S."/>
            <person name="Douglass A.P."/>
            <person name="Hanson S.J."/>
            <person name="Klenk H.-P."/>
            <person name="Labutti K."/>
            <person name="Lapidus A."/>
            <person name="Lindquist E."/>
            <person name="Lipzen A."/>
            <person name="Meier-Kolthoff J.P."/>
            <person name="Ohm R.A."/>
            <person name="Otillar R.P."/>
            <person name="Pangilinan J."/>
            <person name="Peng Y."/>
            <person name="Rokas A."/>
            <person name="Rosa C.A."/>
            <person name="Scheuner C."/>
            <person name="Sibirny A.A."/>
            <person name="Slot J.C."/>
            <person name="Stielow J.B."/>
            <person name="Sun H."/>
            <person name="Kurtzman C.P."/>
            <person name="Blackwell M."/>
            <person name="Grigoriev I.V."/>
            <person name="Jeffries T.W."/>
        </authorList>
    </citation>
    <scope>NUCLEOTIDE SEQUENCE [LARGE SCALE GENOMIC DNA]</scope>
    <source>
        <strain evidence="13">DSM 1968</strain>
    </source>
</reference>
<dbReference type="CDD" id="cd06609">
    <property type="entry name" value="STKc_MST3_like"/>
    <property type="match status" value="1"/>
</dbReference>
<dbReference type="GO" id="GO:0005524">
    <property type="term" value="F:ATP binding"/>
    <property type="evidence" value="ECO:0007669"/>
    <property type="project" value="UniProtKB-UniRule"/>
</dbReference>
<dbReference type="GO" id="GO:0004674">
    <property type="term" value="F:protein serine/threonine kinase activity"/>
    <property type="evidence" value="ECO:0007669"/>
    <property type="project" value="UniProtKB-KW"/>
</dbReference>
<sequence>MPPGKSRIYSADQFQLSEQLGKGSFGVVYKGLDLLSNTPVAVKQIDLESCDEDIDEIQKEITILSNCNFPQITKYYGSFVKGFKLWIIMELLDAGSCLDLLIPQPFSEPYIAILCRDLLKALNYLHESGKIHRDLKAANVLVNNFGQVKIADFGVATQLTNNLSRRNTFVGTPFWMPPEVILQQDYNYKADIWSLGITAIEFALGKPPLANLHPMKVLFLIPDNPPPTLPRNKNYSPEFQNFVKLCLHKNPRDRPTAKQLLRHKFIKNAGDNKLLINLINIRKDWESKNRDYNKISKKIYEPTIISDDPNNPISNIAFDFDTIKL</sequence>
<dbReference type="RefSeq" id="XP_020048759.1">
    <property type="nucleotide sequence ID" value="XM_020190384.1"/>
</dbReference>
<evidence type="ECO:0000256" key="1">
    <source>
        <dbReference type="ARBA" id="ARBA00008874"/>
    </source>
</evidence>
<comment type="catalytic activity">
    <reaction evidence="9">
        <text>L-seryl-[protein] + ATP = O-phospho-L-seryl-[protein] + ADP + H(+)</text>
        <dbReference type="Rhea" id="RHEA:17989"/>
        <dbReference type="Rhea" id="RHEA-COMP:9863"/>
        <dbReference type="Rhea" id="RHEA-COMP:11604"/>
        <dbReference type="ChEBI" id="CHEBI:15378"/>
        <dbReference type="ChEBI" id="CHEBI:29999"/>
        <dbReference type="ChEBI" id="CHEBI:30616"/>
        <dbReference type="ChEBI" id="CHEBI:83421"/>
        <dbReference type="ChEBI" id="CHEBI:456216"/>
        <dbReference type="EC" id="2.7.11.1"/>
    </reaction>
</comment>
<protein>
    <recommendedName>
        <fullName evidence="2">non-specific serine/threonine protein kinase</fullName>
        <ecNumber evidence="2">2.7.11.1</ecNumber>
    </recommendedName>
</protein>
<keyword evidence="6 12" id="KW-0418">Kinase</keyword>
<organism evidence="12 13">
    <name type="scientific">Ascoidea rubescens DSM 1968</name>
    <dbReference type="NCBI Taxonomy" id="1344418"/>
    <lineage>
        <taxon>Eukaryota</taxon>
        <taxon>Fungi</taxon>
        <taxon>Dikarya</taxon>
        <taxon>Ascomycota</taxon>
        <taxon>Saccharomycotina</taxon>
        <taxon>Saccharomycetes</taxon>
        <taxon>Ascoideaceae</taxon>
        <taxon>Ascoidea</taxon>
    </lineage>
</organism>
<dbReference type="InterPro" id="IPR000719">
    <property type="entry name" value="Prot_kinase_dom"/>
</dbReference>
<feature type="non-terminal residue" evidence="12">
    <location>
        <position position="325"/>
    </location>
</feature>
<dbReference type="InterPro" id="IPR017441">
    <property type="entry name" value="Protein_kinase_ATP_BS"/>
</dbReference>
<dbReference type="PROSITE" id="PS00107">
    <property type="entry name" value="PROTEIN_KINASE_ATP"/>
    <property type="match status" value="1"/>
</dbReference>
<dbReference type="InterPro" id="IPR011009">
    <property type="entry name" value="Kinase-like_dom_sf"/>
</dbReference>
<keyword evidence="5 10" id="KW-0547">Nucleotide-binding</keyword>
<evidence type="ECO:0000313" key="12">
    <source>
        <dbReference type="EMBL" id="ODV62452.1"/>
    </source>
</evidence>
<dbReference type="PANTHER" id="PTHR48012">
    <property type="entry name" value="STERILE20-LIKE KINASE, ISOFORM B-RELATED"/>
    <property type="match status" value="1"/>
</dbReference>
<dbReference type="STRING" id="1344418.A0A1D2VLH4"/>
<evidence type="ECO:0000256" key="2">
    <source>
        <dbReference type="ARBA" id="ARBA00012513"/>
    </source>
</evidence>
<dbReference type="Pfam" id="PF00069">
    <property type="entry name" value="Pkinase"/>
    <property type="match status" value="1"/>
</dbReference>
<dbReference type="FunFam" id="1.10.510.10:FF:000499">
    <property type="entry name" value="Serine/threonine-protein kinase KIC1"/>
    <property type="match status" value="1"/>
</dbReference>
<dbReference type="EC" id="2.7.11.1" evidence="2"/>
<dbReference type="PROSITE" id="PS50011">
    <property type="entry name" value="PROTEIN_KINASE_DOM"/>
    <property type="match status" value="1"/>
</dbReference>
<keyword evidence="4" id="KW-0808">Transferase</keyword>
<comment type="catalytic activity">
    <reaction evidence="8">
        <text>L-threonyl-[protein] + ATP = O-phospho-L-threonyl-[protein] + ADP + H(+)</text>
        <dbReference type="Rhea" id="RHEA:46608"/>
        <dbReference type="Rhea" id="RHEA-COMP:11060"/>
        <dbReference type="Rhea" id="RHEA-COMP:11605"/>
        <dbReference type="ChEBI" id="CHEBI:15378"/>
        <dbReference type="ChEBI" id="CHEBI:30013"/>
        <dbReference type="ChEBI" id="CHEBI:30616"/>
        <dbReference type="ChEBI" id="CHEBI:61977"/>
        <dbReference type="ChEBI" id="CHEBI:456216"/>
        <dbReference type="EC" id="2.7.11.1"/>
    </reaction>
</comment>
<accession>A0A1D2VLH4</accession>
<dbReference type="SMART" id="SM00220">
    <property type="entry name" value="S_TKc"/>
    <property type="match status" value="1"/>
</dbReference>
<dbReference type="AlphaFoldDB" id="A0A1D2VLH4"/>
<evidence type="ECO:0000256" key="8">
    <source>
        <dbReference type="ARBA" id="ARBA00047899"/>
    </source>
</evidence>